<proteinExistence type="predicted"/>
<sequence length="39" mass="4348">MLMSNNKRLGLNSAFYFANGSIKPKGAEKWFGHGMSLDE</sequence>
<dbReference type="EMBL" id="GG698807">
    <property type="protein sequence ID" value="EEU29633.1"/>
    <property type="molecule type" value="Genomic_DNA"/>
</dbReference>
<protein>
    <submittedName>
        <fullName evidence="1">Uncharacterized protein</fullName>
    </submittedName>
</protein>
<evidence type="ECO:0000313" key="2">
    <source>
        <dbReference type="Proteomes" id="UP000003987"/>
    </source>
</evidence>
<dbReference type="Proteomes" id="UP000003987">
    <property type="component" value="Unassembled WGS sequence"/>
</dbReference>
<reference evidence="1 2" key="1">
    <citation type="submission" date="2009-06" db="EMBL/GenBank/DDBJ databases">
        <title>The Genome Sequence of Lactobacillus coleohominis strain 101-4-CHN.</title>
        <authorList>
            <consortium name="The Broad Institute Genome Sequencing Platform"/>
            <person name="Ward D."/>
            <person name="Young S.K."/>
            <person name="Zeng Q."/>
            <person name="Koehrsen M."/>
            <person name="Alvarado L."/>
            <person name="Berlin A."/>
            <person name="Borenstein D."/>
            <person name="Chen Z."/>
            <person name="Engels R."/>
            <person name="Freedman E."/>
            <person name="Gellesch M."/>
            <person name="Goldberg J."/>
            <person name="Griggs A."/>
            <person name="Gujja S."/>
            <person name="Heiman D."/>
            <person name="Hepburn T."/>
            <person name="Howarth C."/>
            <person name="Jen D."/>
            <person name="Larson L."/>
            <person name="Lewis B."/>
            <person name="Mehta T."/>
            <person name="Park D."/>
            <person name="Pearson M."/>
            <person name="Roberts A."/>
            <person name="Saif S."/>
            <person name="Shea T."/>
            <person name="Shenoy N."/>
            <person name="Sisk P."/>
            <person name="Stolte C."/>
            <person name="Sykes S."/>
            <person name="Walk T."/>
            <person name="White J."/>
            <person name="Yandava C."/>
            <person name="Liu Y."/>
            <person name="Xu Q."/>
            <person name="Lander E."/>
            <person name="Nusbaum C."/>
            <person name="Galagan J."/>
            <person name="Birren B."/>
        </authorList>
    </citation>
    <scope>NUCLEOTIDE SEQUENCE [LARGE SCALE GENOMIC DNA]</scope>
    <source>
        <strain evidence="1 2">101-4-CHN</strain>
    </source>
</reference>
<dbReference type="AlphaFoldDB" id="C7XY05"/>
<gene>
    <name evidence="1" type="ORF">HMPREF0501_01640</name>
</gene>
<keyword evidence="2" id="KW-1185">Reference proteome</keyword>
<organism evidence="1 2">
    <name type="scientific">Limosilactobacillus coleohominis 101-4-CHN</name>
    <dbReference type="NCBI Taxonomy" id="575594"/>
    <lineage>
        <taxon>Bacteria</taxon>
        <taxon>Bacillati</taxon>
        <taxon>Bacillota</taxon>
        <taxon>Bacilli</taxon>
        <taxon>Lactobacillales</taxon>
        <taxon>Lactobacillaceae</taxon>
        <taxon>Limosilactobacillus</taxon>
    </lineage>
</organism>
<dbReference type="HOGENOM" id="CLU_3311657_0_0_9"/>
<accession>C7XY05</accession>
<name>C7XY05_9LACO</name>
<evidence type="ECO:0000313" key="1">
    <source>
        <dbReference type="EMBL" id="EEU29633.1"/>
    </source>
</evidence>